<dbReference type="InterPro" id="IPR036866">
    <property type="entry name" value="RibonucZ/Hydroxyglut_hydro"/>
</dbReference>
<dbReference type="SMART" id="SM00849">
    <property type="entry name" value="Lactamase_B"/>
    <property type="match status" value="1"/>
</dbReference>
<dbReference type="Pfam" id="PF00753">
    <property type="entry name" value="Lactamase_B"/>
    <property type="match status" value="1"/>
</dbReference>
<evidence type="ECO:0000313" key="7">
    <source>
        <dbReference type="EMBL" id="CDX13811.1"/>
    </source>
</evidence>
<name>A0A090DK08_MESPL</name>
<comment type="similarity">
    <text evidence="2">Belongs to the metallo-beta-lactamase superfamily.</text>
</comment>
<dbReference type="CDD" id="cd07729">
    <property type="entry name" value="AHL_lactonase_MBL-fold"/>
    <property type="match status" value="1"/>
</dbReference>
<dbReference type="GO" id="GO:0016787">
    <property type="term" value="F:hydrolase activity"/>
    <property type="evidence" value="ECO:0007669"/>
    <property type="project" value="UniProtKB-KW"/>
</dbReference>
<keyword evidence="5" id="KW-0862">Zinc</keyword>
<evidence type="ECO:0000256" key="1">
    <source>
        <dbReference type="ARBA" id="ARBA00001947"/>
    </source>
</evidence>
<dbReference type="Gene3D" id="3.60.15.10">
    <property type="entry name" value="Ribonuclease Z/Hydroxyacylglutathione hydrolase-like"/>
    <property type="match status" value="1"/>
</dbReference>
<keyword evidence="8" id="KW-1185">Reference proteome</keyword>
<proteinExistence type="inferred from homology"/>
<sequence>MDDLYEVYAIRYGHHDRNAAANFIGGDPHDGPMPLDYFVWAIVGKSRTFVFDTGFDAKVADRRQRNLLRPVGEGLKMIGIDPDKVEDVIISHMHFDHAGNHELFPKARYHVQDVEMAYCTGRCMCHNYLRHPFDYEDVASMIGKLYAGRVTFHDGVSEVAPNLTVHRVGGHSKGLQVIRVKTRRGFVVLGSDASHFYANFEQNRPFPVLESATDMLDGYATMKKLASTPNHIVPGHDPLVLARYPAALAGVNDIVRLDLDPIPGAP</sequence>
<feature type="domain" description="Metallo-beta-lactamase" evidence="6">
    <location>
        <begin position="36"/>
        <end position="236"/>
    </location>
</feature>
<keyword evidence="3" id="KW-0479">Metal-binding</keyword>
<protein>
    <submittedName>
        <fullName evidence="7">Putative Zn-dependent hydrolase</fullName>
    </submittedName>
</protein>
<dbReference type="InterPro" id="IPR051013">
    <property type="entry name" value="MBL_superfamily_lactonases"/>
</dbReference>
<evidence type="ECO:0000259" key="6">
    <source>
        <dbReference type="SMART" id="SM00849"/>
    </source>
</evidence>
<evidence type="ECO:0000256" key="4">
    <source>
        <dbReference type="ARBA" id="ARBA00022801"/>
    </source>
</evidence>
<comment type="cofactor">
    <cofactor evidence="1">
        <name>Zn(2+)</name>
        <dbReference type="ChEBI" id="CHEBI:29105"/>
    </cofactor>
</comment>
<dbReference type="InterPro" id="IPR001279">
    <property type="entry name" value="Metallo-B-lactamas"/>
</dbReference>
<organism evidence="7 8">
    <name type="scientific">Mesorhizobium plurifarium</name>
    <dbReference type="NCBI Taxonomy" id="69974"/>
    <lineage>
        <taxon>Bacteria</taxon>
        <taxon>Pseudomonadati</taxon>
        <taxon>Pseudomonadota</taxon>
        <taxon>Alphaproteobacteria</taxon>
        <taxon>Hyphomicrobiales</taxon>
        <taxon>Phyllobacteriaceae</taxon>
        <taxon>Mesorhizobium</taxon>
    </lineage>
</organism>
<dbReference type="Proteomes" id="UP000045285">
    <property type="component" value="Unassembled WGS sequence"/>
</dbReference>
<dbReference type="AlphaFoldDB" id="A0A090DK08"/>
<accession>A0A090DK08</accession>
<dbReference type="PANTHER" id="PTHR42978:SF7">
    <property type="entry name" value="METALLO-HYDROLASE RV2300C-RELATED"/>
    <property type="match status" value="1"/>
</dbReference>
<dbReference type="STRING" id="69974.MPLDJ20_20480"/>
<dbReference type="EMBL" id="CCMZ01000007">
    <property type="protein sequence ID" value="CDX13811.1"/>
    <property type="molecule type" value="Genomic_DNA"/>
</dbReference>
<gene>
    <name evidence="7" type="ORF">MPL3356_150075</name>
</gene>
<dbReference type="SUPFAM" id="SSF56281">
    <property type="entry name" value="Metallo-hydrolase/oxidoreductase"/>
    <property type="match status" value="1"/>
</dbReference>
<evidence type="ECO:0000256" key="2">
    <source>
        <dbReference type="ARBA" id="ARBA00007749"/>
    </source>
</evidence>
<dbReference type="GO" id="GO:0046872">
    <property type="term" value="F:metal ion binding"/>
    <property type="evidence" value="ECO:0007669"/>
    <property type="project" value="UniProtKB-KW"/>
</dbReference>
<evidence type="ECO:0000256" key="3">
    <source>
        <dbReference type="ARBA" id="ARBA00022723"/>
    </source>
</evidence>
<keyword evidence="4 7" id="KW-0378">Hydrolase</keyword>
<dbReference type="PANTHER" id="PTHR42978">
    <property type="entry name" value="QUORUM-QUENCHING LACTONASE YTNP-RELATED-RELATED"/>
    <property type="match status" value="1"/>
</dbReference>
<evidence type="ECO:0000313" key="8">
    <source>
        <dbReference type="Proteomes" id="UP000045285"/>
    </source>
</evidence>
<reference evidence="8" key="1">
    <citation type="submission" date="2014-08" db="EMBL/GenBank/DDBJ databases">
        <authorList>
            <person name="Moulin L."/>
        </authorList>
    </citation>
    <scope>NUCLEOTIDE SEQUENCE [LARGE SCALE GENOMIC DNA]</scope>
</reference>
<evidence type="ECO:0000256" key="5">
    <source>
        <dbReference type="ARBA" id="ARBA00022833"/>
    </source>
</evidence>